<dbReference type="Proteomes" id="UP001555826">
    <property type="component" value="Unassembled WGS sequence"/>
</dbReference>
<dbReference type="PANTHER" id="PTHR43537:SF45">
    <property type="entry name" value="GNTR FAMILY REGULATORY PROTEIN"/>
    <property type="match status" value="1"/>
</dbReference>
<dbReference type="Gene3D" id="1.10.10.10">
    <property type="entry name" value="Winged helix-like DNA-binding domain superfamily/Winged helix DNA-binding domain"/>
    <property type="match status" value="1"/>
</dbReference>
<feature type="domain" description="HTH gntR-type" evidence="4">
    <location>
        <begin position="18"/>
        <end position="85"/>
    </location>
</feature>
<evidence type="ECO:0000313" key="5">
    <source>
        <dbReference type="EMBL" id="MEW9263783.1"/>
    </source>
</evidence>
<keyword evidence="6" id="KW-1185">Reference proteome</keyword>
<gene>
    <name evidence="5" type="ORF">AB1207_03400</name>
</gene>
<evidence type="ECO:0000259" key="4">
    <source>
        <dbReference type="PROSITE" id="PS50949"/>
    </source>
</evidence>
<evidence type="ECO:0000256" key="1">
    <source>
        <dbReference type="ARBA" id="ARBA00023015"/>
    </source>
</evidence>
<dbReference type="CDD" id="cd07377">
    <property type="entry name" value="WHTH_GntR"/>
    <property type="match status" value="1"/>
</dbReference>
<accession>A0ABV3P2Y7</accession>
<dbReference type="InterPro" id="IPR008920">
    <property type="entry name" value="TF_FadR/GntR_C"/>
</dbReference>
<dbReference type="SUPFAM" id="SSF48008">
    <property type="entry name" value="GntR ligand-binding domain-like"/>
    <property type="match status" value="1"/>
</dbReference>
<dbReference type="InterPro" id="IPR036388">
    <property type="entry name" value="WH-like_DNA-bd_sf"/>
</dbReference>
<protein>
    <submittedName>
        <fullName evidence="5">GntR family transcriptional regulator</fullName>
    </submittedName>
</protein>
<dbReference type="PROSITE" id="PS50949">
    <property type="entry name" value="HTH_GNTR"/>
    <property type="match status" value="1"/>
</dbReference>
<dbReference type="Pfam" id="PF00392">
    <property type="entry name" value="GntR"/>
    <property type="match status" value="1"/>
</dbReference>
<dbReference type="InterPro" id="IPR011711">
    <property type="entry name" value="GntR_C"/>
</dbReference>
<dbReference type="Pfam" id="PF07729">
    <property type="entry name" value="FCD"/>
    <property type="match status" value="1"/>
</dbReference>
<comment type="caution">
    <text evidence="5">The sequence shown here is derived from an EMBL/GenBank/DDBJ whole genome shotgun (WGS) entry which is preliminary data.</text>
</comment>
<keyword evidence="2" id="KW-0238">DNA-binding</keyword>
<name>A0ABV3P2Y7_9ACTN</name>
<keyword evidence="1" id="KW-0805">Transcription regulation</keyword>
<keyword evidence="3" id="KW-0804">Transcription</keyword>
<evidence type="ECO:0000313" key="6">
    <source>
        <dbReference type="Proteomes" id="UP001555826"/>
    </source>
</evidence>
<dbReference type="InterPro" id="IPR036390">
    <property type="entry name" value="WH_DNA-bd_sf"/>
</dbReference>
<dbReference type="SMART" id="SM00345">
    <property type="entry name" value="HTH_GNTR"/>
    <property type="match status" value="1"/>
</dbReference>
<dbReference type="Gene3D" id="1.20.120.530">
    <property type="entry name" value="GntR ligand-binding domain-like"/>
    <property type="match status" value="1"/>
</dbReference>
<dbReference type="RefSeq" id="WP_367636376.1">
    <property type="nucleotide sequence ID" value="NZ_JBFNQN010000002.1"/>
</dbReference>
<dbReference type="PANTHER" id="PTHR43537">
    <property type="entry name" value="TRANSCRIPTIONAL REGULATOR, GNTR FAMILY"/>
    <property type="match status" value="1"/>
</dbReference>
<dbReference type="EMBL" id="JBFNQN010000002">
    <property type="protein sequence ID" value="MEW9263783.1"/>
    <property type="molecule type" value="Genomic_DNA"/>
</dbReference>
<dbReference type="SUPFAM" id="SSF46785">
    <property type="entry name" value="Winged helix' DNA-binding domain"/>
    <property type="match status" value="1"/>
</dbReference>
<evidence type="ECO:0000256" key="3">
    <source>
        <dbReference type="ARBA" id="ARBA00023163"/>
    </source>
</evidence>
<reference evidence="5 6" key="1">
    <citation type="submission" date="2024-07" db="EMBL/GenBank/DDBJ databases">
        <authorList>
            <person name="Thanompreechachai J."/>
            <person name="Duangmal K."/>
        </authorList>
    </citation>
    <scope>NUCLEOTIDE SEQUENCE [LARGE SCALE GENOMIC DNA]</scope>
    <source>
        <strain evidence="5 6">KCTC 19886</strain>
    </source>
</reference>
<sequence length="230" mass="25244">MSAPTTTHAGQETSPAARSLADVAYERLRDRLVVLDIRPGEPLNDDLLAKEFGVGRTPVREALKRLEVDRLVVAYPRRGTFATTVDMTDLGHISEVRRALEPAAAAAAARRAGPAAREEMRALARTVATLHAAVDGGDLTQRELMEHDVDVHRSIYRHSQNPYLQDVLVRLDNLATRIWCLVLDRLPDFAGHVGEHVELLEAIVAGDADRAAELALAHVTGFEESVRQVL</sequence>
<dbReference type="InterPro" id="IPR000524">
    <property type="entry name" value="Tscrpt_reg_HTH_GntR"/>
</dbReference>
<organism evidence="5 6">
    <name type="scientific">Kineococcus endophyticus</name>
    <dbReference type="NCBI Taxonomy" id="1181883"/>
    <lineage>
        <taxon>Bacteria</taxon>
        <taxon>Bacillati</taxon>
        <taxon>Actinomycetota</taxon>
        <taxon>Actinomycetes</taxon>
        <taxon>Kineosporiales</taxon>
        <taxon>Kineosporiaceae</taxon>
        <taxon>Kineococcus</taxon>
    </lineage>
</organism>
<proteinExistence type="predicted"/>
<dbReference type="SMART" id="SM00895">
    <property type="entry name" value="FCD"/>
    <property type="match status" value="1"/>
</dbReference>
<evidence type="ECO:0000256" key="2">
    <source>
        <dbReference type="ARBA" id="ARBA00023125"/>
    </source>
</evidence>